<dbReference type="EMBL" id="JBJXBP010000007">
    <property type="protein sequence ID" value="KAL3819481.1"/>
    <property type="molecule type" value="Genomic_DNA"/>
</dbReference>
<evidence type="ECO:0000313" key="2">
    <source>
        <dbReference type="EMBL" id="KAL3819429.1"/>
    </source>
</evidence>
<dbReference type="EMBL" id="JBJXBP010000007">
    <property type="protein sequence ID" value="KAL3819429.1"/>
    <property type="molecule type" value="Genomic_DNA"/>
</dbReference>
<gene>
    <name evidence="2" type="ORF">ACJIZ3_005334</name>
    <name evidence="3" type="ORF">ACJIZ3_005386</name>
</gene>
<sequence>MEKGKSIVLSQRERITDRSKFRILLCDINAESCQEIESLLCKCSYQVAAVWSPIEVFDTLNSQGPRADIILASVDLLMENEAQMKARLAVNCCSSFSISEAYFKLRILLFSSFPCFIFLGLFVQE</sequence>
<dbReference type="Proteomes" id="UP001634393">
    <property type="component" value="Unassembled WGS sequence"/>
</dbReference>
<evidence type="ECO:0008006" key="5">
    <source>
        <dbReference type="Google" id="ProtNLM"/>
    </source>
</evidence>
<keyword evidence="1" id="KW-1133">Transmembrane helix</keyword>
<protein>
    <recommendedName>
        <fullName evidence="5">Response regulatory domain-containing protein</fullName>
    </recommendedName>
</protein>
<evidence type="ECO:0000313" key="4">
    <source>
        <dbReference type="Proteomes" id="UP001634393"/>
    </source>
</evidence>
<keyword evidence="4" id="KW-1185">Reference proteome</keyword>
<reference evidence="3 4" key="1">
    <citation type="submission" date="2024-12" db="EMBL/GenBank/DDBJ databases">
        <title>The unique morphological basis and parallel evolutionary history of personate flowers in Penstemon.</title>
        <authorList>
            <person name="Depatie T.H."/>
            <person name="Wessinger C.A."/>
        </authorList>
    </citation>
    <scope>NUCLEOTIDE SEQUENCE [LARGE SCALE GENOMIC DNA]</scope>
    <source>
        <strain evidence="3">WTNN_2</strain>
        <tissue evidence="3">Leaf</tissue>
    </source>
</reference>
<keyword evidence="1" id="KW-0812">Transmembrane</keyword>
<dbReference type="Gene3D" id="3.40.50.2300">
    <property type="match status" value="1"/>
</dbReference>
<dbReference type="AlphaFoldDB" id="A0ABD3S4T6"/>
<feature type="transmembrane region" description="Helical" evidence="1">
    <location>
        <begin position="105"/>
        <end position="123"/>
    </location>
</feature>
<proteinExistence type="predicted"/>
<evidence type="ECO:0000256" key="1">
    <source>
        <dbReference type="SAM" id="Phobius"/>
    </source>
</evidence>
<organism evidence="3 4">
    <name type="scientific">Penstemon smallii</name>
    <dbReference type="NCBI Taxonomy" id="265156"/>
    <lineage>
        <taxon>Eukaryota</taxon>
        <taxon>Viridiplantae</taxon>
        <taxon>Streptophyta</taxon>
        <taxon>Embryophyta</taxon>
        <taxon>Tracheophyta</taxon>
        <taxon>Spermatophyta</taxon>
        <taxon>Magnoliopsida</taxon>
        <taxon>eudicotyledons</taxon>
        <taxon>Gunneridae</taxon>
        <taxon>Pentapetalae</taxon>
        <taxon>asterids</taxon>
        <taxon>lamiids</taxon>
        <taxon>Lamiales</taxon>
        <taxon>Plantaginaceae</taxon>
        <taxon>Cheloneae</taxon>
        <taxon>Penstemon</taxon>
    </lineage>
</organism>
<comment type="caution">
    <text evidence="3">The sequence shown here is derived from an EMBL/GenBank/DDBJ whole genome shotgun (WGS) entry which is preliminary data.</text>
</comment>
<accession>A0ABD3S4T6</accession>
<evidence type="ECO:0000313" key="3">
    <source>
        <dbReference type="EMBL" id="KAL3819481.1"/>
    </source>
</evidence>
<keyword evidence="1" id="KW-0472">Membrane</keyword>
<name>A0ABD3S4T6_9LAMI</name>